<keyword evidence="3 4" id="KW-0808">Transferase</keyword>
<evidence type="ECO:0000256" key="3">
    <source>
        <dbReference type="ARBA" id="ARBA00022679"/>
    </source>
</evidence>
<comment type="caution">
    <text evidence="4">The sequence shown here is derived from an EMBL/GenBank/DDBJ whole genome shotgun (WGS) entry which is preliminary data.</text>
</comment>
<sequence length="219" mass="25296">MYSNQDIAKTIKENFKFVNDQQIELFERLPSIYSEWNEKINVVSRKDIDNLFERHILHSLTIAKICHFKPGSEILDVGTGGGFPGIPLAIMFPNVHFTLVDSIGKKIRVVNEVKDALGLKNVDAYQIRAEEVNGYFDFIVSRAVTQMPEFVSWIRNKISKIQYHSLDNGILYLKGGDLTEELEPLLNSKTKKPKVKIFNIYNYFPSEFFETKKVVYIKL</sequence>
<name>A0A644VJ61_9ZZZZ</name>
<keyword evidence="2" id="KW-0698">rRNA processing</keyword>
<dbReference type="HAMAP" id="MF_00074">
    <property type="entry name" value="16SrRNA_methyltr_G"/>
    <property type="match status" value="1"/>
</dbReference>
<protein>
    <submittedName>
        <fullName evidence="4">Ribosomal RNA small subunit methyltransferase G</fullName>
        <ecNumber evidence="4">2.1.1.-</ecNumber>
    </submittedName>
</protein>
<dbReference type="SUPFAM" id="SSF53335">
    <property type="entry name" value="S-adenosyl-L-methionine-dependent methyltransferases"/>
    <property type="match status" value="1"/>
</dbReference>
<dbReference type="Gene3D" id="3.40.50.150">
    <property type="entry name" value="Vaccinia Virus protein VP39"/>
    <property type="match status" value="1"/>
</dbReference>
<keyword evidence="1" id="KW-0963">Cytoplasm</keyword>
<accession>A0A644VJ61</accession>
<dbReference type="PIRSF" id="PIRSF003078">
    <property type="entry name" value="GidB"/>
    <property type="match status" value="1"/>
</dbReference>
<evidence type="ECO:0000313" key="4">
    <source>
        <dbReference type="EMBL" id="MPL91341.1"/>
    </source>
</evidence>
<reference evidence="4" key="1">
    <citation type="submission" date="2019-08" db="EMBL/GenBank/DDBJ databases">
        <authorList>
            <person name="Kucharzyk K."/>
            <person name="Murdoch R.W."/>
            <person name="Higgins S."/>
            <person name="Loffler F."/>
        </authorList>
    </citation>
    <scope>NUCLEOTIDE SEQUENCE</scope>
</reference>
<keyword evidence="4" id="KW-0489">Methyltransferase</keyword>
<dbReference type="EMBL" id="VSSQ01000327">
    <property type="protein sequence ID" value="MPL91341.1"/>
    <property type="molecule type" value="Genomic_DNA"/>
</dbReference>
<dbReference type="CDD" id="cd02440">
    <property type="entry name" value="AdoMet_MTases"/>
    <property type="match status" value="1"/>
</dbReference>
<dbReference type="InterPro" id="IPR029063">
    <property type="entry name" value="SAM-dependent_MTases_sf"/>
</dbReference>
<dbReference type="GO" id="GO:0070043">
    <property type="term" value="F:rRNA (guanine-N7-)-methyltransferase activity"/>
    <property type="evidence" value="ECO:0007669"/>
    <property type="project" value="TreeGrafter"/>
</dbReference>
<dbReference type="PANTHER" id="PTHR31760">
    <property type="entry name" value="S-ADENOSYL-L-METHIONINE-DEPENDENT METHYLTRANSFERASES SUPERFAMILY PROTEIN"/>
    <property type="match status" value="1"/>
</dbReference>
<dbReference type="GO" id="GO:0005829">
    <property type="term" value="C:cytosol"/>
    <property type="evidence" value="ECO:0007669"/>
    <property type="project" value="TreeGrafter"/>
</dbReference>
<dbReference type="PANTHER" id="PTHR31760:SF0">
    <property type="entry name" value="S-ADENOSYL-L-METHIONINE-DEPENDENT METHYLTRANSFERASES SUPERFAMILY PROTEIN"/>
    <property type="match status" value="1"/>
</dbReference>
<dbReference type="NCBIfam" id="TIGR00138">
    <property type="entry name" value="rsmG_gidB"/>
    <property type="match status" value="1"/>
</dbReference>
<proteinExistence type="inferred from homology"/>
<evidence type="ECO:0000256" key="2">
    <source>
        <dbReference type="ARBA" id="ARBA00022552"/>
    </source>
</evidence>
<dbReference type="AlphaFoldDB" id="A0A644VJ61"/>
<dbReference type="InterPro" id="IPR003682">
    <property type="entry name" value="rRNA_ssu_MeTfrase_G"/>
</dbReference>
<dbReference type="EC" id="2.1.1.-" evidence="4"/>
<evidence type="ECO:0000256" key="1">
    <source>
        <dbReference type="ARBA" id="ARBA00022490"/>
    </source>
</evidence>
<gene>
    <name evidence="4" type="primary">rsmG_11</name>
    <name evidence="4" type="ORF">SDC9_37409</name>
</gene>
<organism evidence="4">
    <name type="scientific">bioreactor metagenome</name>
    <dbReference type="NCBI Taxonomy" id="1076179"/>
    <lineage>
        <taxon>unclassified sequences</taxon>
        <taxon>metagenomes</taxon>
        <taxon>ecological metagenomes</taxon>
    </lineage>
</organism>
<dbReference type="Pfam" id="PF02527">
    <property type="entry name" value="GidB"/>
    <property type="match status" value="1"/>
</dbReference>